<sequence>MRRILPITSILLFASFTSNPGDVLGLWAAGSRILEAVQSYIPINYLQRLVDRIN</sequence>
<dbReference type="Proteomes" id="UP000004386">
    <property type="component" value="Unassembled WGS sequence"/>
</dbReference>
<comment type="caution">
    <text evidence="1">The sequence shown here is derived from an EMBL/GenBank/DDBJ whole genome shotgun (WGS) entry which is preliminary data.</text>
</comment>
<reference evidence="1 2" key="1">
    <citation type="submission" date="2009-05" db="EMBL/GenBank/DDBJ databases">
        <authorList>
            <person name="Setubal J.C."/>
            <person name="Boyle S."/>
            <person name="Crasta O.R."/>
            <person name="Gillespie J.J."/>
            <person name="Kenyon R.W."/>
            <person name="Lu J."/>
            <person name="Mane S."/>
            <person name="Nagrani S."/>
            <person name="Shallom J.M."/>
            <person name="Shallom S."/>
            <person name="Shukla M."/>
            <person name="Snyder E.E."/>
            <person name="Sobral B.W."/>
            <person name="Wattam A.R."/>
            <person name="Will R."/>
            <person name="Williams K."/>
            <person name="Yoo H."/>
            <person name="Munk C."/>
            <person name="Tapia R."/>
            <person name="Green L."/>
            <person name="Rogers Y."/>
            <person name="Detter J.C."/>
            <person name="Bruce D."/>
            <person name="Brettin T.S."/>
            <person name="Tsolis R."/>
        </authorList>
    </citation>
    <scope>NUCLEOTIDE SEQUENCE [LARGE SCALE GENOMIC DNA]</scope>
    <source>
        <strain evidence="1 2">LMG 3301</strain>
    </source>
</reference>
<dbReference type="HOGENOM" id="CLU_3045936_0_0_5"/>
<name>C4WJK4_9HYPH</name>
<accession>C4WJK4</accession>
<dbReference type="EMBL" id="ACQA01000001">
    <property type="protein sequence ID" value="EEQ95232.1"/>
    <property type="molecule type" value="Genomic_DNA"/>
</dbReference>
<proteinExistence type="predicted"/>
<protein>
    <submittedName>
        <fullName evidence="1">Uncharacterized protein</fullName>
    </submittedName>
</protein>
<evidence type="ECO:0000313" key="2">
    <source>
        <dbReference type="Proteomes" id="UP000004386"/>
    </source>
</evidence>
<gene>
    <name evidence="1" type="ORF">OINT_1000588</name>
</gene>
<evidence type="ECO:0000313" key="1">
    <source>
        <dbReference type="EMBL" id="EEQ95232.1"/>
    </source>
</evidence>
<organism evidence="1 2">
    <name type="scientific">Brucella intermedia LMG 3301</name>
    <dbReference type="NCBI Taxonomy" id="641118"/>
    <lineage>
        <taxon>Bacteria</taxon>
        <taxon>Pseudomonadati</taxon>
        <taxon>Pseudomonadota</taxon>
        <taxon>Alphaproteobacteria</taxon>
        <taxon>Hyphomicrobiales</taxon>
        <taxon>Brucellaceae</taxon>
        <taxon>Brucella/Ochrobactrum group</taxon>
        <taxon>Brucella</taxon>
    </lineage>
</organism>
<dbReference type="AlphaFoldDB" id="C4WJK4"/>